<protein>
    <submittedName>
        <fullName evidence="1">Subunit of KEOPS complex (Cgi121BUD32KAE1)</fullName>
    </submittedName>
</protein>
<evidence type="ECO:0000313" key="2">
    <source>
        <dbReference type="Proteomes" id="UP000663525"/>
    </source>
</evidence>
<dbReference type="EMBL" id="CP064787">
    <property type="protein sequence ID" value="QSG05210.1"/>
    <property type="molecule type" value="Genomic_DNA"/>
</dbReference>
<dbReference type="RefSeq" id="WP_229114934.1">
    <property type="nucleotide sequence ID" value="NZ_CP064787.1"/>
</dbReference>
<dbReference type="AlphaFoldDB" id="A0A897MSU6"/>
<dbReference type="Proteomes" id="UP000663525">
    <property type="component" value="Chromosome"/>
</dbReference>
<accession>A0A897MSU6</accession>
<proteinExistence type="predicted"/>
<sequence>MSQRDPDESQRDSGPTRELVVRTTHDDAEAIAASVRPDNTDEMATTVDGRTIETELTRETTGGLHSTADDYVVNLHVAAQCITDHDEHDNT</sequence>
<dbReference type="GeneID" id="68854492"/>
<organism evidence="1 2">
    <name type="scientific">Halapricum desulfuricans</name>
    <dbReference type="NCBI Taxonomy" id="2841257"/>
    <lineage>
        <taxon>Archaea</taxon>
        <taxon>Methanobacteriati</taxon>
        <taxon>Methanobacteriota</taxon>
        <taxon>Stenosarchaea group</taxon>
        <taxon>Halobacteria</taxon>
        <taxon>Halobacteriales</taxon>
        <taxon>Haloarculaceae</taxon>
        <taxon>Halapricum</taxon>
    </lineage>
</organism>
<gene>
    <name evidence="1" type="primary">pcc1</name>
    <name evidence="1" type="ORF">HSR121_0860</name>
</gene>
<evidence type="ECO:0000313" key="1">
    <source>
        <dbReference type="EMBL" id="QSG05210.1"/>
    </source>
</evidence>
<dbReference type="NCBIfam" id="NF011470">
    <property type="entry name" value="PRK14887.1"/>
    <property type="match status" value="1"/>
</dbReference>
<reference evidence="1" key="1">
    <citation type="submission" date="2020-11" db="EMBL/GenBank/DDBJ databases">
        <title>Carbohydrate-dependent, anaerobic sulfur respiration: A novel catabolism in halophilic archaea.</title>
        <authorList>
            <person name="Sorokin D.Y."/>
            <person name="Messina E."/>
            <person name="Smedile F."/>
            <person name="La Cono V."/>
            <person name="Hallsworth J.E."/>
            <person name="Yakimov M.M."/>
        </authorList>
    </citation>
    <scope>NUCLEOTIDE SEQUENCE</scope>
    <source>
        <strain evidence="1">HSR12-1</strain>
    </source>
</reference>
<name>A0A897MSU6_9EURY</name>